<dbReference type="InParanoid" id="A0A136J0Y7"/>
<evidence type="ECO:0000313" key="3">
    <source>
        <dbReference type="Proteomes" id="UP000070501"/>
    </source>
</evidence>
<protein>
    <submittedName>
        <fullName evidence="2">Uncharacterized protein</fullName>
    </submittedName>
</protein>
<name>A0A136J0Y7_9PEZI</name>
<feature type="compositionally biased region" description="Polar residues" evidence="1">
    <location>
        <begin position="30"/>
        <end position="41"/>
    </location>
</feature>
<organism evidence="2 3">
    <name type="scientific">Microdochium bolleyi</name>
    <dbReference type="NCBI Taxonomy" id="196109"/>
    <lineage>
        <taxon>Eukaryota</taxon>
        <taxon>Fungi</taxon>
        <taxon>Dikarya</taxon>
        <taxon>Ascomycota</taxon>
        <taxon>Pezizomycotina</taxon>
        <taxon>Sordariomycetes</taxon>
        <taxon>Xylariomycetidae</taxon>
        <taxon>Xylariales</taxon>
        <taxon>Microdochiaceae</taxon>
        <taxon>Microdochium</taxon>
    </lineage>
</organism>
<reference evidence="3" key="1">
    <citation type="submission" date="2016-02" db="EMBL/GenBank/DDBJ databases">
        <title>Draft genome sequence of Microdochium bolleyi, a fungal endophyte of beachgrass.</title>
        <authorList>
            <consortium name="DOE Joint Genome Institute"/>
            <person name="David A.S."/>
            <person name="May G."/>
            <person name="Haridas S."/>
            <person name="Lim J."/>
            <person name="Wang M."/>
            <person name="Labutti K."/>
            <person name="Lipzen A."/>
            <person name="Barry K."/>
            <person name="Grigoriev I.V."/>
        </authorList>
    </citation>
    <scope>NUCLEOTIDE SEQUENCE [LARGE SCALE GENOMIC DNA]</scope>
    <source>
        <strain evidence="3">J235TASD1</strain>
    </source>
</reference>
<dbReference type="Proteomes" id="UP000070501">
    <property type="component" value="Unassembled WGS sequence"/>
</dbReference>
<gene>
    <name evidence="2" type="ORF">Micbo1qcDRAFT_204856</name>
</gene>
<dbReference type="AlphaFoldDB" id="A0A136J0Y7"/>
<evidence type="ECO:0000256" key="1">
    <source>
        <dbReference type="SAM" id="MobiDB-lite"/>
    </source>
</evidence>
<evidence type="ECO:0000313" key="2">
    <source>
        <dbReference type="EMBL" id="KXJ90793.1"/>
    </source>
</evidence>
<feature type="region of interest" description="Disordered" evidence="1">
    <location>
        <begin position="22"/>
        <end position="56"/>
    </location>
</feature>
<keyword evidence="3" id="KW-1185">Reference proteome</keyword>
<sequence length="56" mass="6300">MAPAAAFTMACVLFAYTRSSIKEARRSARATRQMQTGQQYGQHPEGSENRPEEPKR</sequence>
<dbReference type="EMBL" id="KQ964251">
    <property type="protein sequence ID" value="KXJ90793.1"/>
    <property type="molecule type" value="Genomic_DNA"/>
</dbReference>
<dbReference type="OrthoDB" id="5304367at2759"/>
<proteinExistence type="predicted"/>
<feature type="compositionally biased region" description="Basic and acidic residues" evidence="1">
    <location>
        <begin position="45"/>
        <end position="56"/>
    </location>
</feature>
<accession>A0A136J0Y7</accession>